<dbReference type="Gramene" id="PUZ51568">
    <property type="protein sequence ID" value="PUZ51568"/>
    <property type="gene ID" value="GQ55_6G198100"/>
</dbReference>
<sequence length="109" mass="12076">MGRSIWINSPWAQNTIGQAVETPLVVVVVALAPAGSGAGGGRDRSRWAEQPLHFYRWMEGVNPNQLGRYPSRLSSEVGTRIVNHHAHHLFDETFTRTTGGLDQPTRAWS</sequence>
<dbReference type="AlphaFoldDB" id="A0A2T7D7L4"/>
<proteinExistence type="predicted"/>
<protein>
    <submittedName>
        <fullName evidence="1">Uncharacterized protein</fullName>
    </submittedName>
</protein>
<dbReference type="Proteomes" id="UP000244336">
    <property type="component" value="Chromosome 6"/>
</dbReference>
<evidence type="ECO:0000313" key="1">
    <source>
        <dbReference type="EMBL" id="PUZ51568.1"/>
    </source>
</evidence>
<gene>
    <name evidence="1" type="ORF">GQ55_6G198100</name>
</gene>
<reference evidence="1 2" key="1">
    <citation type="submission" date="2018-04" db="EMBL/GenBank/DDBJ databases">
        <title>WGS assembly of Panicum hallii var. hallii HAL2.</title>
        <authorList>
            <person name="Lovell J."/>
            <person name="Jenkins J."/>
            <person name="Lowry D."/>
            <person name="Mamidi S."/>
            <person name="Sreedasyam A."/>
            <person name="Weng X."/>
            <person name="Barry K."/>
            <person name="Bonette J."/>
            <person name="Campitelli B."/>
            <person name="Daum C."/>
            <person name="Gordon S."/>
            <person name="Gould B."/>
            <person name="Lipzen A."/>
            <person name="MacQueen A."/>
            <person name="Palacio-Mejia J."/>
            <person name="Plott C."/>
            <person name="Shakirov E."/>
            <person name="Shu S."/>
            <person name="Yoshinaga Y."/>
            <person name="Zane M."/>
            <person name="Rokhsar D."/>
            <person name="Grimwood J."/>
            <person name="Schmutz J."/>
            <person name="Juenger T."/>
        </authorList>
    </citation>
    <scope>NUCLEOTIDE SEQUENCE [LARGE SCALE GENOMIC DNA]</scope>
    <source>
        <strain evidence="2">cv. HAL2</strain>
    </source>
</reference>
<organism evidence="1 2">
    <name type="scientific">Panicum hallii var. hallii</name>
    <dbReference type="NCBI Taxonomy" id="1504633"/>
    <lineage>
        <taxon>Eukaryota</taxon>
        <taxon>Viridiplantae</taxon>
        <taxon>Streptophyta</taxon>
        <taxon>Embryophyta</taxon>
        <taxon>Tracheophyta</taxon>
        <taxon>Spermatophyta</taxon>
        <taxon>Magnoliopsida</taxon>
        <taxon>Liliopsida</taxon>
        <taxon>Poales</taxon>
        <taxon>Poaceae</taxon>
        <taxon>PACMAD clade</taxon>
        <taxon>Panicoideae</taxon>
        <taxon>Panicodae</taxon>
        <taxon>Paniceae</taxon>
        <taxon>Panicinae</taxon>
        <taxon>Panicum</taxon>
        <taxon>Panicum sect. Panicum</taxon>
    </lineage>
</organism>
<evidence type="ECO:0000313" key="2">
    <source>
        <dbReference type="Proteomes" id="UP000244336"/>
    </source>
</evidence>
<dbReference type="EMBL" id="CM009754">
    <property type="protein sequence ID" value="PUZ51568.1"/>
    <property type="molecule type" value="Genomic_DNA"/>
</dbReference>
<keyword evidence="2" id="KW-1185">Reference proteome</keyword>
<accession>A0A2T7D7L4</accession>
<name>A0A2T7D7L4_9POAL</name>